<reference evidence="1" key="1">
    <citation type="submission" date="2021-08" db="EMBL/GenBank/DDBJ databases">
        <title>Global Aspergillus fumigatus from environmental and clinical sources.</title>
        <authorList>
            <person name="Barber A."/>
            <person name="Sae-Ong T."/>
        </authorList>
    </citation>
    <scope>NUCLEOTIDE SEQUENCE</scope>
    <source>
        <strain evidence="1">NRZ-2016-071</strain>
    </source>
</reference>
<gene>
    <name evidence="1" type="ORF">KXV57_000654</name>
</gene>
<dbReference type="AlphaFoldDB" id="A0A229XTX0"/>
<sequence length="105" mass="11317">MCLSRDNPTGNVSTSLTRGYDVVGDLRDDDDAHWPITPARVAAIPPYHVADWPEKPEVWNGGGALMGFDPLNFIHFGEIAALSPRCGIFCISPSQLAEGSMNASM</sequence>
<dbReference type="Proteomes" id="UP000813423">
    <property type="component" value="Unassembled WGS sequence"/>
</dbReference>
<protein>
    <submittedName>
        <fullName evidence="1">Uncharacterized protein</fullName>
    </submittedName>
</protein>
<evidence type="ECO:0000313" key="2">
    <source>
        <dbReference type="Proteomes" id="UP000813423"/>
    </source>
</evidence>
<evidence type="ECO:0000313" key="1">
    <source>
        <dbReference type="EMBL" id="KAH1897567.1"/>
    </source>
</evidence>
<accession>A0A229XTX0</accession>
<organism evidence="1 2">
    <name type="scientific">Aspergillus fumigatus</name>
    <name type="common">Neosartorya fumigata</name>
    <dbReference type="NCBI Taxonomy" id="746128"/>
    <lineage>
        <taxon>Eukaryota</taxon>
        <taxon>Fungi</taxon>
        <taxon>Dikarya</taxon>
        <taxon>Ascomycota</taxon>
        <taxon>Pezizomycotina</taxon>
        <taxon>Eurotiomycetes</taxon>
        <taxon>Eurotiomycetidae</taxon>
        <taxon>Eurotiales</taxon>
        <taxon>Aspergillaceae</taxon>
        <taxon>Aspergillus</taxon>
        <taxon>Aspergillus subgen. Fumigati</taxon>
    </lineage>
</organism>
<comment type="caution">
    <text evidence="1">The sequence shown here is derived from an EMBL/GenBank/DDBJ whole genome shotgun (WGS) entry which is preliminary data.</text>
</comment>
<proteinExistence type="predicted"/>
<dbReference type="EMBL" id="JAIBSC010000105">
    <property type="protein sequence ID" value="KAH1897567.1"/>
    <property type="molecule type" value="Genomic_DNA"/>
</dbReference>
<name>A0A229XTX0_ASPFM</name>